<keyword evidence="4" id="KW-0813">Transport</keyword>
<protein>
    <recommendedName>
        <fullName evidence="3">Conserved oligomeric Golgi complex subunit 8</fullName>
    </recommendedName>
    <alternativeName>
        <fullName evidence="8">Component of oligomeric Golgi complex 8</fullName>
    </alternativeName>
</protein>
<evidence type="ECO:0000256" key="2">
    <source>
        <dbReference type="ARBA" id="ARBA00006419"/>
    </source>
</evidence>
<evidence type="ECO:0000256" key="8">
    <source>
        <dbReference type="ARBA" id="ARBA00031347"/>
    </source>
</evidence>
<evidence type="ECO:0000256" key="1">
    <source>
        <dbReference type="ARBA" id="ARBA00004395"/>
    </source>
</evidence>
<evidence type="ECO:0000256" key="4">
    <source>
        <dbReference type="ARBA" id="ARBA00022448"/>
    </source>
</evidence>
<dbReference type="GO" id="GO:0000139">
    <property type="term" value="C:Golgi membrane"/>
    <property type="evidence" value="ECO:0007669"/>
    <property type="project" value="UniProtKB-SubCell"/>
</dbReference>
<dbReference type="GO" id="GO:0017119">
    <property type="term" value="C:Golgi transport complex"/>
    <property type="evidence" value="ECO:0007669"/>
    <property type="project" value="InterPro"/>
</dbReference>
<evidence type="ECO:0000256" key="3">
    <source>
        <dbReference type="ARBA" id="ARBA00020983"/>
    </source>
</evidence>
<comment type="similarity">
    <text evidence="2">Belongs to the COG8 family.</text>
</comment>
<dbReference type="PANTHER" id="PTHR21311:SF0">
    <property type="entry name" value="CONSERVED OLIGOMERIC GOLGI COMPLEX SUBUNIT 8"/>
    <property type="match status" value="1"/>
</dbReference>
<evidence type="ECO:0000256" key="5">
    <source>
        <dbReference type="ARBA" id="ARBA00022927"/>
    </source>
</evidence>
<evidence type="ECO:0000256" key="7">
    <source>
        <dbReference type="ARBA" id="ARBA00023136"/>
    </source>
</evidence>
<dbReference type="EMBL" id="JAHLUX010000006">
    <property type="protein sequence ID" value="KAG7818057.1"/>
    <property type="molecule type" value="Genomic_DNA"/>
</dbReference>
<comment type="caution">
    <text evidence="9">The sequence shown here is derived from an EMBL/GenBank/DDBJ whole genome shotgun (WGS) entry which is preliminary data.</text>
</comment>
<name>A0AAN6DFK5_PICAN</name>
<gene>
    <name evidence="9" type="ORF">KL928_003058</name>
</gene>
<dbReference type="RefSeq" id="XP_043059311.1">
    <property type="nucleotide sequence ID" value="XM_043203603.1"/>
</dbReference>
<dbReference type="AlphaFoldDB" id="A0AAN6DFK5"/>
<dbReference type="GO" id="GO:0006891">
    <property type="term" value="P:intra-Golgi vesicle-mediated transport"/>
    <property type="evidence" value="ECO:0007669"/>
    <property type="project" value="TreeGrafter"/>
</dbReference>
<reference evidence="9" key="1">
    <citation type="journal article" date="2021" name="G3 (Bethesda)">
        <title>Genomic diversity, chromosomal rearrangements, and interspecies hybridization in the ogataea polymorpha species complex.</title>
        <authorList>
            <person name="Hanson S.J."/>
            <person name="Cinneide E.O."/>
            <person name="Salzberg L.I."/>
            <person name="Wolfe K.H."/>
            <person name="McGowan J."/>
            <person name="Fitzpatrick D.A."/>
            <person name="Matlin K."/>
        </authorList>
    </citation>
    <scope>NUCLEOTIDE SEQUENCE</scope>
    <source>
        <strain evidence="9">61-244</strain>
    </source>
</reference>
<dbReference type="GeneID" id="66127109"/>
<dbReference type="Proteomes" id="UP001196530">
    <property type="component" value="Unassembled WGS sequence"/>
</dbReference>
<dbReference type="Pfam" id="PF04124">
    <property type="entry name" value="Dor1"/>
    <property type="match status" value="1"/>
</dbReference>
<keyword evidence="7" id="KW-0472">Membrane</keyword>
<dbReference type="InterPro" id="IPR016159">
    <property type="entry name" value="Cullin_repeat-like_dom_sf"/>
</dbReference>
<organism evidence="9 10">
    <name type="scientific">Pichia angusta</name>
    <name type="common">Yeast</name>
    <name type="synonym">Hansenula polymorpha</name>
    <dbReference type="NCBI Taxonomy" id="870730"/>
    <lineage>
        <taxon>Eukaryota</taxon>
        <taxon>Fungi</taxon>
        <taxon>Dikarya</taxon>
        <taxon>Ascomycota</taxon>
        <taxon>Saccharomycotina</taxon>
        <taxon>Pichiomycetes</taxon>
        <taxon>Pichiales</taxon>
        <taxon>Pichiaceae</taxon>
        <taxon>Ogataea</taxon>
    </lineage>
</organism>
<keyword evidence="6" id="KW-0333">Golgi apparatus</keyword>
<dbReference type="PANTHER" id="PTHR21311">
    <property type="entry name" value="CONSERVED OLIGOMERIC GOLGI COMPLEX COMPONENT 8"/>
    <property type="match status" value="1"/>
</dbReference>
<comment type="subcellular location">
    <subcellularLocation>
        <location evidence="1">Golgi apparatus membrane</location>
        <topology evidence="1">Peripheral membrane protein</topology>
    </subcellularLocation>
</comment>
<evidence type="ECO:0000313" key="10">
    <source>
        <dbReference type="Proteomes" id="UP001196530"/>
    </source>
</evidence>
<accession>A0AAN6DFK5</accession>
<sequence>MMSDSTDLLLETLWDELPEEVESLLGISEGYKREALNFLTNLLDQDRSDTLLSTNVKPSIEGEHSGHTLIEQIAELESLQRNLEAQIKKCVHSNLDKSLRLNRVYNDCVSMFNNDFNECREFLSTNFSKSEDAIDTQQKSEESNWKDLLKIQHPHSKHEQLQESRQSSSIILNKMDNIMDILELPALANACVKTGHYAECVEIASHVRRLSIRYSDIAIIQRVEHDVQLEIREMVNGLIRLLNTDLRQSSIIKIVTYLKRIGPFQRRFKEQEDNKLAQERDTDLVSNEFLQKIFLKSRYQFILNELNVLIPLKKSNSIDNYLKRCVEVIREHCFQTVVTFESIFPNVDSKAVKNLLYSFIKSLILRLCDTLKENWSQVGAPNKDGLLLQLIYCSQSLGRIGGDFNVIILDQLKDAIDKENWCTVSRKQRELIKSLSKNMNELNAHKPIDV</sequence>
<evidence type="ECO:0000313" key="9">
    <source>
        <dbReference type="EMBL" id="KAG7818057.1"/>
    </source>
</evidence>
<evidence type="ECO:0000256" key="6">
    <source>
        <dbReference type="ARBA" id="ARBA00023034"/>
    </source>
</evidence>
<dbReference type="InterPro" id="IPR007255">
    <property type="entry name" value="COG8"/>
</dbReference>
<dbReference type="SUPFAM" id="SSF74788">
    <property type="entry name" value="Cullin repeat-like"/>
    <property type="match status" value="1"/>
</dbReference>
<dbReference type="GO" id="GO:0032258">
    <property type="term" value="P:cytoplasm to vacuole targeting by the Cvt pathway"/>
    <property type="evidence" value="ECO:0007669"/>
    <property type="project" value="TreeGrafter"/>
</dbReference>
<keyword evidence="5" id="KW-0653">Protein transport</keyword>
<proteinExistence type="inferred from homology"/>